<dbReference type="EMBL" id="CP104694">
    <property type="protein sequence ID" value="UXI68940.1"/>
    <property type="molecule type" value="Genomic_DNA"/>
</dbReference>
<organism evidence="2 3">
    <name type="scientific">Tahibacter amnicola</name>
    <dbReference type="NCBI Taxonomy" id="2976241"/>
    <lineage>
        <taxon>Bacteria</taxon>
        <taxon>Pseudomonadati</taxon>
        <taxon>Pseudomonadota</taxon>
        <taxon>Gammaproteobacteria</taxon>
        <taxon>Lysobacterales</taxon>
        <taxon>Rhodanobacteraceae</taxon>
        <taxon>Tahibacter</taxon>
    </lineage>
</organism>
<accession>A0ABY6BGI1</accession>
<keyword evidence="3" id="KW-1185">Reference proteome</keyword>
<gene>
    <name evidence="2" type="ORF">N4264_04595</name>
</gene>
<sequence length="194" mass="21420">MGGWTPLSEGIRHSPFGSPDSTREGLSPVLSFWNLIETHVLRSLRTDHGVSMDALRTAIGYAQSAQRIDRLLLSKELRTDAGRLLLERYGELIDLSASGQLAMRRMFNEHLARVEWDEWQFPVRLYPFTSSGTDRSVAIAADVAFGRPVLARGGITTAAIVDRLDAGESEAEIAADYDLSIEDIEVAALYERAA</sequence>
<feature type="region of interest" description="Disordered" evidence="1">
    <location>
        <begin position="1"/>
        <end position="23"/>
    </location>
</feature>
<reference evidence="2" key="1">
    <citation type="submission" date="2022-09" db="EMBL/GenBank/DDBJ databases">
        <title>Tahibacter sp. nov., isolated from a fresh water.</title>
        <authorList>
            <person name="Baek J.H."/>
            <person name="Lee J.K."/>
            <person name="Kim J.M."/>
            <person name="Jeon C.O."/>
        </authorList>
    </citation>
    <scope>NUCLEOTIDE SEQUENCE</scope>
    <source>
        <strain evidence="2">W38</strain>
    </source>
</reference>
<dbReference type="Gene3D" id="1.10.10.10">
    <property type="entry name" value="Winged helix-like DNA-binding domain superfamily/Winged helix DNA-binding domain"/>
    <property type="match status" value="1"/>
</dbReference>
<name>A0ABY6BGI1_9GAMM</name>
<dbReference type="Proteomes" id="UP001064632">
    <property type="component" value="Chromosome"/>
</dbReference>
<dbReference type="InterPro" id="IPR007367">
    <property type="entry name" value="DUF433"/>
</dbReference>
<evidence type="ECO:0000256" key="1">
    <source>
        <dbReference type="SAM" id="MobiDB-lite"/>
    </source>
</evidence>
<dbReference type="InterPro" id="IPR036388">
    <property type="entry name" value="WH-like_DNA-bd_sf"/>
</dbReference>
<evidence type="ECO:0000313" key="3">
    <source>
        <dbReference type="Proteomes" id="UP001064632"/>
    </source>
</evidence>
<evidence type="ECO:0000313" key="2">
    <source>
        <dbReference type="EMBL" id="UXI68940.1"/>
    </source>
</evidence>
<dbReference type="Pfam" id="PF04255">
    <property type="entry name" value="DUF433"/>
    <property type="match status" value="1"/>
</dbReference>
<proteinExistence type="predicted"/>
<dbReference type="SUPFAM" id="SSF46689">
    <property type="entry name" value="Homeodomain-like"/>
    <property type="match status" value="1"/>
</dbReference>
<protein>
    <submittedName>
        <fullName evidence="2">DUF433 domain-containing protein</fullName>
    </submittedName>
</protein>
<dbReference type="InterPro" id="IPR009057">
    <property type="entry name" value="Homeodomain-like_sf"/>
</dbReference>